<dbReference type="VEuPathDB" id="FungiDB:CTRG_00190"/>
<comment type="subcellular location">
    <subcellularLocation>
        <location evidence="1">Cytoplasm</location>
    </subcellularLocation>
</comment>
<comment type="function">
    <text evidence="9">Adds a myristoyl group to the N-terminal glycine residue of certain cellular proteins.</text>
</comment>
<evidence type="ECO:0000256" key="1">
    <source>
        <dbReference type="ARBA" id="ARBA00004496"/>
    </source>
</evidence>
<dbReference type="Gene3D" id="3.40.630.30">
    <property type="match status" value="2"/>
</dbReference>
<dbReference type="PROSITE" id="PS00975">
    <property type="entry name" value="NMT_1"/>
    <property type="match status" value="1"/>
</dbReference>
<dbReference type="STRING" id="294747.C5M2A1"/>
<dbReference type="PIRSF" id="PIRSF015892">
    <property type="entry name" value="N-myristl_transf"/>
    <property type="match status" value="1"/>
</dbReference>
<dbReference type="Proteomes" id="UP000002037">
    <property type="component" value="Unassembled WGS sequence"/>
</dbReference>
<dbReference type="RefSeq" id="XP_002545409.1">
    <property type="nucleotide sequence ID" value="XM_002545363.1"/>
</dbReference>
<dbReference type="InterPro" id="IPR022676">
    <property type="entry name" value="NMT_N"/>
</dbReference>
<evidence type="ECO:0000313" key="13">
    <source>
        <dbReference type="EMBL" id="EER35451.1"/>
    </source>
</evidence>
<dbReference type="SUPFAM" id="SSF55729">
    <property type="entry name" value="Acyl-CoA N-acyltransferases (Nat)"/>
    <property type="match status" value="2"/>
</dbReference>
<dbReference type="EC" id="2.3.1.97" evidence="4 9"/>
<keyword evidence="14" id="KW-1185">Reference proteome</keyword>
<dbReference type="Pfam" id="PF02799">
    <property type="entry name" value="NMT_C"/>
    <property type="match status" value="1"/>
</dbReference>
<dbReference type="KEGG" id="ctp:CTRG_00190"/>
<evidence type="ECO:0000259" key="12">
    <source>
        <dbReference type="Pfam" id="PF02799"/>
    </source>
</evidence>
<dbReference type="GO" id="GO:0005829">
    <property type="term" value="C:cytosol"/>
    <property type="evidence" value="ECO:0007669"/>
    <property type="project" value="EnsemblFungi"/>
</dbReference>
<name>C5M2A1_CANTT</name>
<evidence type="ECO:0000256" key="6">
    <source>
        <dbReference type="ARBA" id="ARBA00022490"/>
    </source>
</evidence>
<dbReference type="PROSITE" id="PS00976">
    <property type="entry name" value="NMT_2"/>
    <property type="match status" value="1"/>
</dbReference>
<evidence type="ECO:0000259" key="11">
    <source>
        <dbReference type="Pfam" id="PF01233"/>
    </source>
</evidence>
<evidence type="ECO:0000256" key="7">
    <source>
        <dbReference type="ARBA" id="ARBA00022679"/>
    </source>
</evidence>
<protein>
    <recommendedName>
        <fullName evidence="5 9">Glycylpeptide N-tetradecanoyltransferase</fullName>
        <ecNumber evidence="4 9">2.3.1.97</ecNumber>
    </recommendedName>
</protein>
<dbReference type="GeneID" id="8301935"/>
<evidence type="ECO:0000256" key="4">
    <source>
        <dbReference type="ARBA" id="ARBA00012923"/>
    </source>
</evidence>
<keyword evidence="7 9" id="KW-0808">Transferase</keyword>
<comment type="subunit">
    <text evidence="3">Monomer.</text>
</comment>
<feature type="domain" description="Glycylpeptide N-tetradecanoyltransferase C-terminal" evidence="12">
    <location>
        <begin position="240"/>
        <end position="452"/>
    </location>
</feature>
<evidence type="ECO:0000256" key="9">
    <source>
        <dbReference type="RuleBase" id="RU000586"/>
    </source>
</evidence>
<dbReference type="InterPro" id="IPR000903">
    <property type="entry name" value="NMT"/>
</dbReference>
<dbReference type="InterPro" id="IPR016181">
    <property type="entry name" value="Acyl_CoA_acyltransferase"/>
</dbReference>
<evidence type="ECO:0000256" key="3">
    <source>
        <dbReference type="ARBA" id="ARBA00011245"/>
    </source>
</evidence>
<keyword evidence="8 9" id="KW-0012">Acyltransferase</keyword>
<dbReference type="eggNOG" id="KOG2779">
    <property type="taxonomic scope" value="Eukaryota"/>
</dbReference>
<organism evidence="13 14">
    <name type="scientific">Candida tropicalis (strain ATCC MYA-3404 / T1)</name>
    <name type="common">Yeast</name>
    <dbReference type="NCBI Taxonomy" id="294747"/>
    <lineage>
        <taxon>Eukaryota</taxon>
        <taxon>Fungi</taxon>
        <taxon>Dikarya</taxon>
        <taxon>Ascomycota</taxon>
        <taxon>Saccharomycotina</taxon>
        <taxon>Pichiomycetes</taxon>
        <taxon>Debaryomycetaceae</taxon>
        <taxon>Candida/Lodderomyces clade</taxon>
        <taxon>Candida</taxon>
    </lineage>
</organism>
<comment type="similarity">
    <text evidence="2 10">Belongs to the NMT family.</text>
</comment>
<evidence type="ECO:0000256" key="5">
    <source>
        <dbReference type="ARBA" id="ARBA00022240"/>
    </source>
</evidence>
<proteinExistence type="inferred from homology"/>
<gene>
    <name evidence="13" type="ORF">CTRG_00190</name>
</gene>
<dbReference type="FunFam" id="3.40.630.30:FF:000056">
    <property type="entry name" value="Glycylpeptide N-tetradecanoyltransferase"/>
    <property type="match status" value="1"/>
</dbReference>
<feature type="domain" description="Glycylpeptide N-tetradecanoyltransferase N-terminal" evidence="11">
    <location>
        <begin position="65"/>
        <end position="226"/>
    </location>
</feature>
<dbReference type="FunFam" id="3.40.630.30:FF:000042">
    <property type="entry name" value="Glycylpeptide N-tetradecanoyltransferase"/>
    <property type="match status" value="1"/>
</dbReference>
<dbReference type="GO" id="GO:0004379">
    <property type="term" value="F:glycylpeptide N-tetradecanoyltransferase activity"/>
    <property type="evidence" value="ECO:0007669"/>
    <property type="project" value="UniProtKB-EC"/>
</dbReference>
<keyword evidence="6" id="KW-0963">Cytoplasm</keyword>
<dbReference type="InterPro" id="IPR022677">
    <property type="entry name" value="NMT_C"/>
</dbReference>
<reference evidence="13 14" key="1">
    <citation type="journal article" date="2009" name="Nature">
        <title>Evolution of pathogenicity and sexual reproduction in eight Candida genomes.</title>
        <authorList>
            <person name="Butler G."/>
            <person name="Rasmussen M.D."/>
            <person name="Lin M.F."/>
            <person name="Santos M.A."/>
            <person name="Sakthikumar S."/>
            <person name="Munro C.A."/>
            <person name="Rheinbay E."/>
            <person name="Grabherr M."/>
            <person name="Forche A."/>
            <person name="Reedy J.L."/>
            <person name="Agrafioti I."/>
            <person name="Arnaud M.B."/>
            <person name="Bates S."/>
            <person name="Brown A.J."/>
            <person name="Brunke S."/>
            <person name="Costanzo M.C."/>
            <person name="Fitzpatrick D.A."/>
            <person name="de Groot P.W."/>
            <person name="Harris D."/>
            <person name="Hoyer L.L."/>
            <person name="Hube B."/>
            <person name="Klis F.M."/>
            <person name="Kodira C."/>
            <person name="Lennard N."/>
            <person name="Logue M.E."/>
            <person name="Martin R."/>
            <person name="Neiman A.M."/>
            <person name="Nikolaou E."/>
            <person name="Quail M.A."/>
            <person name="Quinn J."/>
            <person name="Santos M.C."/>
            <person name="Schmitzberger F.F."/>
            <person name="Sherlock G."/>
            <person name="Shah P."/>
            <person name="Silverstein K.A."/>
            <person name="Skrzypek M.S."/>
            <person name="Soll D."/>
            <person name="Staggs R."/>
            <person name="Stansfield I."/>
            <person name="Stumpf M.P."/>
            <person name="Sudbery P.E."/>
            <person name="Srikantha T."/>
            <person name="Zeng Q."/>
            <person name="Berman J."/>
            <person name="Berriman M."/>
            <person name="Heitman J."/>
            <person name="Gow N.A."/>
            <person name="Lorenz M.C."/>
            <person name="Birren B.W."/>
            <person name="Kellis M."/>
            <person name="Cuomo C.A."/>
        </authorList>
    </citation>
    <scope>NUCLEOTIDE SEQUENCE [LARGE SCALE GENOMIC DNA]</scope>
    <source>
        <strain evidence="14">ATCC MYA-3404 / T1</strain>
    </source>
</reference>
<comment type="catalytic activity">
    <reaction evidence="9">
        <text>N-terminal glycyl-[protein] + tetradecanoyl-CoA = N-tetradecanoylglycyl-[protein] + CoA + H(+)</text>
        <dbReference type="Rhea" id="RHEA:15521"/>
        <dbReference type="Rhea" id="RHEA-COMP:12666"/>
        <dbReference type="Rhea" id="RHEA-COMP:12667"/>
        <dbReference type="ChEBI" id="CHEBI:15378"/>
        <dbReference type="ChEBI" id="CHEBI:57287"/>
        <dbReference type="ChEBI" id="CHEBI:57385"/>
        <dbReference type="ChEBI" id="CHEBI:64723"/>
        <dbReference type="ChEBI" id="CHEBI:133050"/>
        <dbReference type="EC" id="2.3.1.97"/>
    </reaction>
</comment>
<evidence type="ECO:0000256" key="2">
    <source>
        <dbReference type="ARBA" id="ARBA00009469"/>
    </source>
</evidence>
<evidence type="ECO:0000256" key="10">
    <source>
        <dbReference type="RuleBase" id="RU004178"/>
    </source>
</evidence>
<dbReference type="OrthoDB" id="60315at2759"/>
<dbReference type="HOGENOM" id="CLU_022882_1_0_1"/>
<dbReference type="PANTHER" id="PTHR11377:SF5">
    <property type="entry name" value="GLYCYLPEPTIDE N-TETRADECANOYLTRANSFERASE"/>
    <property type="match status" value="1"/>
</dbReference>
<dbReference type="EMBL" id="GG692395">
    <property type="protein sequence ID" value="EER35451.1"/>
    <property type="molecule type" value="Genomic_DNA"/>
</dbReference>
<evidence type="ECO:0000256" key="8">
    <source>
        <dbReference type="ARBA" id="ARBA00023315"/>
    </source>
</evidence>
<dbReference type="Pfam" id="PF01233">
    <property type="entry name" value="NMT"/>
    <property type="match status" value="1"/>
</dbReference>
<dbReference type="PANTHER" id="PTHR11377">
    <property type="entry name" value="N-MYRISTOYL TRANSFERASE"/>
    <property type="match status" value="1"/>
</dbReference>
<dbReference type="AlphaFoldDB" id="C5M2A1"/>
<sequence>MSDKSDKPSGSNSSGVPSKSIEELLKLLALGQELTPAQQKEMKDYKFWKTQPVPSLDEKVTEEGPIDRIKTPADIRDDPLPLIEQFEWSTLDIDNDKELDELYQLLYDNYVEDVDASFRFKYSREFFQWALKPPGWRKDWHVGIRVKATGKLVSFIAATPVSIKLNKSGKRIDCVEINFLCIHKKLRNKRLAPVLIKEITRRVNKQDIWQALYTGGSILPTPMTTCRYEHRPINWSKLNDVGFSHLPPDETKSSMVAKFTLPSATKLPGLRPMTEKDITTVLSLLYKYQERFDIVQLFTEEEFKHWMLGNNSSSGSNVVKSYVVENDKGEITDYFSYYLLPFTVLDNSHHDELGIAYLFYYATDSVDTPQYKQRLNGLINDALITSKKFDVDVFNCLTCQDNTYFIEDLKFGAGDGFLNYYLFNYKTFPMNGGIDKETKDVLKDQTSGIGVVLL</sequence>
<accession>C5M2A1</accession>
<dbReference type="InterPro" id="IPR022678">
    <property type="entry name" value="NMT_CS"/>
</dbReference>
<evidence type="ECO:0000313" key="14">
    <source>
        <dbReference type="Proteomes" id="UP000002037"/>
    </source>
</evidence>